<gene>
    <name evidence="1" type="ORF">PsYK624_119020</name>
</gene>
<dbReference type="Proteomes" id="UP000703269">
    <property type="component" value="Unassembled WGS sequence"/>
</dbReference>
<keyword evidence="2" id="KW-1185">Reference proteome</keyword>
<organism evidence="1 2">
    <name type="scientific">Phanerochaete sordida</name>
    <dbReference type="NCBI Taxonomy" id="48140"/>
    <lineage>
        <taxon>Eukaryota</taxon>
        <taxon>Fungi</taxon>
        <taxon>Dikarya</taxon>
        <taxon>Basidiomycota</taxon>
        <taxon>Agaricomycotina</taxon>
        <taxon>Agaricomycetes</taxon>
        <taxon>Polyporales</taxon>
        <taxon>Phanerochaetaceae</taxon>
        <taxon>Phanerochaete</taxon>
    </lineage>
</organism>
<accession>A0A9P3GJ36</accession>
<reference evidence="1 2" key="1">
    <citation type="submission" date="2021-08" db="EMBL/GenBank/DDBJ databases">
        <title>Draft Genome Sequence of Phanerochaete sordida strain YK-624.</title>
        <authorList>
            <person name="Mori T."/>
            <person name="Dohra H."/>
            <person name="Suzuki T."/>
            <person name="Kawagishi H."/>
            <person name="Hirai H."/>
        </authorList>
    </citation>
    <scope>NUCLEOTIDE SEQUENCE [LARGE SCALE GENOMIC DNA]</scope>
    <source>
        <strain evidence="1 2">YK-624</strain>
    </source>
</reference>
<sequence>MSHLDAAQGVMVMVRLRTLRCLPRRRPKTADRREARLLRAELASHESAGCATICGWMTERLSYYQHSCQCAFNGQLQRSAYV</sequence>
<proteinExistence type="predicted"/>
<name>A0A9P3GJ36_9APHY</name>
<evidence type="ECO:0000313" key="1">
    <source>
        <dbReference type="EMBL" id="GJE95716.1"/>
    </source>
</evidence>
<dbReference type="EMBL" id="BPQB01000051">
    <property type="protein sequence ID" value="GJE95716.1"/>
    <property type="molecule type" value="Genomic_DNA"/>
</dbReference>
<dbReference type="AlphaFoldDB" id="A0A9P3GJ36"/>
<protein>
    <submittedName>
        <fullName evidence="1">Uncharacterized protein</fullName>
    </submittedName>
</protein>
<evidence type="ECO:0000313" key="2">
    <source>
        <dbReference type="Proteomes" id="UP000703269"/>
    </source>
</evidence>
<comment type="caution">
    <text evidence="1">The sequence shown here is derived from an EMBL/GenBank/DDBJ whole genome shotgun (WGS) entry which is preliminary data.</text>
</comment>